<dbReference type="EC" id="2.4.2.1" evidence="3"/>
<comment type="catalytic activity">
    <reaction evidence="3">
        <text>cytidine + phosphate = cytosine + alpha-D-ribose 1-phosphate</text>
        <dbReference type="Rhea" id="RHEA:52540"/>
        <dbReference type="ChEBI" id="CHEBI:16040"/>
        <dbReference type="ChEBI" id="CHEBI:17562"/>
        <dbReference type="ChEBI" id="CHEBI:43474"/>
        <dbReference type="ChEBI" id="CHEBI:57720"/>
        <dbReference type="EC" id="2.4.2.2"/>
    </reaction>
</comment>
<dbReference type="FunFam" id="2.60.120.10:FF:000016">
    <property type="entry name" value="Pyrimidine/purine nucleoside phosphorylase"/>
    <property type="match status" value="1"/>
</dbReference>
<dbReference type="EMBL" id="SIHJ01000003">
    <property type="protein sequence ID" value="TWT32289.1"/>
    <property type="molecule type" value="Genomic_DNA"/>
</dbReference>
<dbReference type="OrthoDB" id="9793848at2"/>
<evidence type="ECO:0000313" key="4">
    <source>
        <dbReference type="EMBL" id="TWT32289.1"/>
    </source>
</evidence>
<proteinExistence type="inferred from homology"/>
<accession>A0A5C5V2X0</accession>
<dbReference type="GO" id="GO:0047975">
    <property type="term" value="F:guanosine phosphorylase activity"/>
    <property type="evidence" value="ECO:0007669"/>
    <property type="project" value="RHEA"/>
</dbReference>
<dbReference type="InterPro" id="IPR014710">
    <property type="entry name" value="RmlC-like_jellyroll"/>
</dbReference>
<keyword evidence="1 3" id="KW-0328">Glycosyltransferase</keyword>
<dbReference type="Proteomes" id="UP000316714">
    <property type="component" value="Unassembled WGS sequence"/>
</dbReference>
<dbReference type="Gene3D" id="2.60.120.10">
    <property type="entry name" value="Jelly Rolls"/>
    <property type="match status" value="1"/>
</dbReference>
<evidence type="ECO:0000256" key="2">
    <source>
        <dbReference type="ARBA" id="ARBA00022679"/>
    </source>
</evidence>
<comment type="similarity">
    <text evidence="3">Belongs to the nucleoside phosphorylase PpnP family.</text>
</comment>
<keyword evidence="2 3" id="KW-0808">Transferase</keyword>
<dbReference type="InterPro" id="IPR011051">
    <property type="entry name" value="RmlC_Cupin_sf"/>
</dbReference>
<evidence type="ECO:0000256" key="3">
    <source>
        <dbReference type="HAMAP-Rule" id="MF_01537"/>
    </source>
</evidence>
<dbReference type="SUPFAM" id="SSF51182">
    <property type="entry name" value="RmlC-like cupins"/>
    <property type="match status" value="1"/>
</dbReference>
<dbReference type="HAMAP" id="MF_01537">
    <property type="entry name" value="Nucleos_phosphorylase_PpnP"/>
    <property type="match status" value="1"/>
</dbReference>
<dbReference type="AlphaFoldDB" id="A0A5C5V2X0"/>
<evidence type="ECO:0000313" key="5">
    <source>
        <dbReference type="Proteomes" id="UP000316714"/>
    </source>
</evidence>
<reference evidence="4 5" key="1">
    <citation type="submission" date="2019-02" db="EMBL/GenBank/DDBJ databases">
        <title>Deep-cultivation of Planctomycetes and their phenomic and genomic characterization uncovers novel biology.</title>
        <authorList>
            <person name="Wiegand S."/>
            <person name="Jogler M."/>
            <person name="Boedeker C."/>
            <person name="Pinto D."/>
            <person name="Vollmers J."/>
            <person name="Rivas-Marin E."/>
            <person name="Kohn T."/>
            <person name="Peeters S.H."/>
            <person name="Heuer A."/>
            <person name="Rast P."/>
            <person name="Oberbeckmann S."/>
            <person name="Bunk B."/>
            <person name="Jeske O."/>
            <person name="Meyerdierks A."/>
            <person name="Storesund J.E."/>
            <person name="Kallscheuer N."/>
            <person name="Luecker S."/>
            <person name="Lage O.M."/>
            <person name="Pohl T."/>
            <person name="Merkel B.J."/>
            <person name="Hornburger P."/>
            <person name="Mueller R.-W."/>
            <person name="Bruemmer F."/>
            <person name="Labrenz M."/>
            <person name="Spormann A.M."/>
            <person name="Op Den Camp H."/>
            <person name="Overmann J."/>
            <person name="Amann R."/>
            <person name="Jetten M.S.M."/>
            <person name="Mascher T."/>
            <person name="Medema M.H."/>
            <person name="Devos D.P."/>
            <person name="Kaster A.-K."/>
            <person name="Ovreas L."/>
            <person name="Rohde M."/>
            <person name="Galperin M.Y."/>
            <person name="Jogler C."/>
        </authorList>
    </citation>
    <scope>NUCLEOTIDE SEQUENCE [LARGE SCALE GENOMIC DNA]</scope>
    <source>
        <strain evidence="4 5">KOR34</strain>
    </source>
</reference>
<organism evidence="4 5">
    <name type="scientific">Posidoniimonas corsicana</name>
    <dbReference type="NCBI Taxonomy" id="1938618"/>
    <lineage>
        <taxon>Bacteria</taxon>
        <taxon>Pseudomonadati</taxon>
        <taxon>Planctomycetota</taxon>
        <taxon>Planctomycetia</taxon>
        <taxon>Pirellulales</taxon>
        <taxon>Lacipirellulaceae</taxon>
        <taxon>Posidoniimonas</taxon>
    </lineage>
</organism>
<keyword evidence="5" id="KW-1185">Reference proteome</keyword>
<dbReference type="CDD" id="cd20296">
    <property type="entry name" value="cupin_PpnP-like"/>
    <property type="match status" value="1"/>
</dbReference>
<gene>
    <name evidence="3" type="primary">ppnP</name>
    <name evidence="4" type="ORF">KOR34_40510</name>
</gene>
<evidence type="ECO:0000256" key="1">
    <source>
        <dbReference type="ARBA" id="ARBA00022676"/>
    </source>
</evidence>
<comment type="caution">
    <text evidence="4">The sequence shown here is derived from an EMBL/GenBank/DDBJ whole genome shotgun (WGS) entry which is preliminary data.</text>
</comment>
<comment type="catalytic activity">
    <reaction evidence="3">
        <text>adenosine + phosphate = alpha-D-ribose 1-phosphate + adenine</text>
        <dbReference type="Rhea" id="RHEA:27642"/>
        <dbReference type="ChEBI" id="CHEBI:16335"/>
        <dbReference type="ChEBI" id="CHEBI:16708"/>
        <dbReference type="ChEBI" id="CHEBI:43474"/>
        <dbReference type="ChEBI" id="CHEBI:57720"/>
        <dbReference type="EC" id="2.4.2.1"/>
    </reaction>
</comment>
<comment type="catalytic activity">
    <reaction evidence="3">
        <text>guanosine + phosphate = alpha-D-ribose 1-phosphate + guanine</text>
        <dbReference type="Rhea" id="RHEA:13233"/>
        <dbReference type="ChEBI" id="CHEBI:16235"/>
        <dbReference type="ChEBI" id="CHEBI:16750"/>
        <dbReference type="ChEBI" id="CHEBI:43474"/>
        <dbReference type="ChEBI" id="CHEBI:57720"/>
        <dbReference type="EC" id="2.4.2.1"/>
    </reaction>
</comment>
<dbReference type="Pfam" id="PF06865">
    <property type="entry name" value="Ppnp"/>
    <property type="match status" value="1"/>
</dbReference>
<dbReference type="PANTHER" id="PTHR36540:SF1">
    <property type="entry name" value="PYRIMIDINE_PURINE NUCLEOSIDE PHOSPHORYLASE"/>
    <property type="match status" value="1"/>
</dbReference>
<sequence length="103" mass="11471">MSEFANATIVREANIYFDGKVTSRTVLLEDGTKKTLGVMQAGDYEFNTDAKELMEVLAGEMTVLLPGEDDWQTYAAGQSYYVPANSSFKLKIDKIADYCCSYL</sequence>
<dbReference type="RefSeq" id="WP_146567523.1">
    <property type="nucleotide sequence ID" value="NZ_SIHJ01000003.1"/>
</dbReference>
<comment type="catalytic activity">
    <reaction evidence="3">
        <text>a purine D-ribonucleoside + phosphate = a purine nucleobase + alpha-D-ribose 1-phosphate</text>
        <dbReference type="Rhea" id="RHEA:19805"/>
        <dbReference type="ChEBI" id="CHEBI:26386"/>
        <dbReference type="ChEBI" id="CHEBI:43474"/>
        <dbReference type="ChEBI" id="CHEBI:57720"/>
        <dbReference type="ChEBI" id="CHEBI:142355"/>
        <dbReference type="EC" id="2.4.2.1"/>
    </reaction>
</comment>
<comment type="catalytic activity">
    <reaction evidence="3">
        <text>uridine + phosphate = alpha-D-ribose 1-phosphate + uracil</text>
        <dbReference type="Rhea" id="RHEA:24388"/>
        <dbReference type="ChEBI" id="CHEBI:16704"/>
        <dbReference type="ChEBI" id="CHEBI:17568"/>
        <dbReference type="ChEBI" id="CHEBI:43474"/>
        <dbReference type="ChEBI" id="CHEBI:57720"/>
        <dbReference type="EC" id="2.4.2.2"/>
    </reaction>
</comment>
<protein>
    <recommendedName>
        <fullName evidence="3">Pyrimidine/purine nucleoside phosphorylase</fullName>
        <ecNumber evidence="3">2.4.2.1</ecNumber>
        <ecNumber evidence="3">2.4.2.2</ecNumber>
    </recommendedName>
    <alternativeName>
        <fullName evidence="3">Adenosine phosphorylase</fullName>
    </alternativeName>
    <alternativeName>
        <fullName evidence="3">Cytidine phosphorylase</fullName>
    </alternativeName>
    <alternativeName>
        <fullName evidence="3">Guanosine phosphorylase</fullName>
    </alternativeName>
    <alternativeName>
        <fullName evidence="3">Inosine phosphorylase</fullName>
    </alternativeName>
    <alternativeName>
        <fullName evidence="3">Thymidine phosphorylase</fullName>
    </alternativeName>
    <alternativeName>
        <fullName evidence="3">Uridine phosphorylase</fullName>
    </alternativeName>
    <alternativeName>
        <fullName evidence="3">Xanthosine phosphorylase</fullName>
    </alternativeName>
</protein>
<comment type="catalytic activity">
    <reaction evidence="3">
        <text>thymidine + phosphate = 2-deoxy-alpha-D-ribose 1-phosphate + thymine</text>
        <dbReference type="Rhea" id="RHEA:16037"/>
        <dbReference type="ChEBI" id="CHEBI:17748"/>
        <dbReference type="ChEBI" id="CHEBI:17821"/>
        <dbReference type="ChEBI" id="CHEBI:43474"/>
        <dbReference type="ChEBI" id="CHEBI:57259"/>
        <dbReference type="EC" id="2.4.2.2"/>
    </reaction>
</comment>
<name>A0A5C5V2X0_9BACT</name>
<dbReference type="InterPro" id="IPR009664">
    <property type="entry name" value="Ppnp"/>
</dbReference>
<dbReference type="PANTHER" id="PTHR36540">
    <property type="entry name" value="PYRIMIDINE/PURINE NUCLEOSIDE PHOSPHORYLASE"/>
    <property type="match status" value="1"/>
</dbReference>
<dbReference type="GO" id="GO:0004850">
    <property type="term" value="F:uridine phosphorylase activity"/>
    <property type="evidence" value="ECO:0007669"/>
    <property type="project" value="RHEA"/>
</dbReference>
<dbReference type="GO" id="GO:0009032">
    <property type="term" value="F:thymidine phosphorylase activity"/>
    <property type="evidence" value="ECO:0007669"/>
    <property type="project" value="RHEA"/>
</dbReference>
<comment type="function">
    <text evidence="3">Catalyzes the phosphorolysis of diverse nucleosides, yielding D-ribose 1-phosphate and the respective free bases. Can use uridine, adenosine, guanosine, cytidine, thymidine, inosine and xanthosine as substrates. Also catalyzes the reverse reactions.</text>
</comment>
<dbReference type="GO" id="GO:0004731">
    <property type="term" value="F:purine-nucleoside phosphorylase activity"/>
    <property type="evidence" value="ECO:0007669"/>
    <property type="project" value="UniProtKB-UniRule"/>
</dbReference>
<dbReference type="EC" id="2.4.2.2" evidence="3"/>
<comment type="catalytic activity">
    <reaction evidence="3">
        <text>xanthosine + phosphate = alpha-D-ribose 1-phosphate + xanthine</text>
        <dbReference type="Rhea" id="RHEA:27638"/>
        <dbReference type="ChEBI" id="CHEBI:17712"/>
        <dbReference type="ChEBI" id="CHEBI:18107"/>
        <dbReference type="ChEBI" id="CHEBI:43474"/>
        <dbReference type="ChEBI" id="CHEBI:57720"/>
        <dbReference type="EC" id="2.4.2.1"/>
    </reaction>
</comment>
<comment type="catalytic activity">
    <reaction evidence="3">
        <text>inosine + phosphate = alpha-D-ribose 1-phosphate + hypoxanthine</text>
        <dbReference type="Rhea" id="RHEA:27646"/>
        <dbReference type="ChEBI" id="CHEBI:17368"/>
        <dbReference type="ChEBI" id="CHEBI:17596"/>
        <dbReference type="ChEBI" id="CHEBI:43474"/>
        <dbReference type="ChEBI" id="CHEBI:57720"/>
        <dbReference type="EC" id="2.4.2.1"/>
    </reaction>
</comment>
<dbReference type="GO" id="GO:0005829">
    <property type="term" value="C:cytosol"/>
    <property type="evidence" value="ECO:0007669"/>
    <property type="project" value="TreeGrafter"/>
</dbReference>